<keyword evidence="1" id="KW-0175">Coiled coil</keyword>
<dbReference type="Proteomes" id="UP001634394">
    <property type="component" value="Unassembled WGS sequence"/>
</dbReference>
<keyword evidence="3" id="KW-0472">Membrane</keyword>
<dbReference type="EMBL" id="JBJQND010000003">
    <property type="protein sequence ID" value="KAL3883742.1"/>
    <property type="molecule type" value="Genomic_DNA"/>
</dbReference>
<name>A0ABD3XBV1_SINWO</name>
<protein>
    <recommendedName>
        <fullName evidence="6">CUB domain-containing protein</fullName>
    </recommendedName>
</protein>
<sequence length="669" mass="73917">SVGQSLDTKIFEQCYGSLWNNYLTANCDTGHVISIISLKAFAKLRNTQCPQEETAQTPLPSGSCCRYNESDCGDIYLGDGLAHYLSCNGRQDCTGIPIAWMDTPCHNTQHLNKTSYMRMEYECIPSIVSVDPMNILLTNKQIQIWNPKYPDGNTFPPGYAWTCSLEASCQTRIVVTAMFLKFLKLTSGVCGQRVTIEDGAQTTEISCESNNGYNRTDVYTSSSHFIKFTVNNNAASNRDWRFWFRFKGDKNDSQVTIGCGSHSRNSASNPSPGLCIPVSSTQSPLTTLAPILPNTPTNFLLIAILVPLAVILIVVIVVVILCCKESIAQKCCYGKKSLIHPESEESIFDNTVSQQNIVDHMRDIELLEDEKERRKDRKRRKKEKKRRKLEAKLRLLDDELQMFGMGYAGYIPNRAATRPFRVAGYAASAFRPPVKRQYYPGSGQENYYIPGHNMYDPQLSVAGGVYGYQANQHQNFPNIPVKGTASGSASTSVNGNSNDAHSQPTTNANLPRQTTAEPSAVSSFRGASVQPSMTGSFRLPPIQRKSTLMAAPVSTDGSYHDEPINAEGSFHGGQIPMGGTFRGAPSLRQHPSVMSYPQGAGEAPLIFHNGQFDGQFVPQGYMYEPYENPALSRWRAASRAVRLQTGGPSLEIGNSDNPNEYEVNQVYDV</sequence>
<evidence type="ECO:0000256" key="3">
    <source>
        <dbReference type="SAM" id="Phobius"/>
    </source>
</evidence>
<proteinExistence type="predicted"/>
<reference evidence="4 5" key="1">
    <citation type="submission" date="2024-11" db="EMBL/GenBank/DDBJ databases">
        <title>Chromosome-level genome assembly of the freshwater bivalve Anodonta woodiana.</title>
        <authorList>
            <person name="Chen X."/>
        </authorList>
    </citation>
    <scope>NUCLEOTIDE SEQUENCE [LARGE SCALE GENOMIC DNA]</scope>
    <source>
        <strain evidence="4">MN2024</strain>
        <tissue evidence="4">Gills</tissue>
    </source>
</reference>
<evidence type="ECO:0008006" key="6">
    <source>
        <dbReference type="Google" id="ProtNLM"/>
    </source>
</evidence>
<gene>
    <name evidence="4" type="ORF">ACJMK2_029976</name>
</gene>
<keyword evidence="5" id="KW-1185">Reference proteome</keyword>
<dbReference type="AlphaFoldDB" id="A0ABD3XBV1"/>
<feature type="coiled-coil region" evidence="1">
    <location>
        <begin position="357"/>
        <end position="399"/>
    </location>
</feature>
<keyword evidence="3" id="KW-0812">Transmembrane</keyword>
<organism evidence="4 5">
    <name type="scientific">Sinanodonta woodiana</name>
    <name type="common">Chinese pond mussel</name>
    <name type="synonym">Anodonta woodiana</name>
    <dbReference type="NCBI Taxonomy" id="1069815"/>
    <lineage>
        <taxon>Eukaryota</taxon>
        <taxon>Metazoa</taxon>
        <taxon>Spiralia</taxon>
        <taxon>Lophotrochozoa</taxon>
        <taxon>Mollusca</taxon>
        <taxon>Bivalvia</taxon>
        <taxon>Autobranchia</taxon>
        <taxon>Heteroconchia</taxon>
        <taxon>Palaeoheterodonta</taxon>
        <taxon>Unionida</taxon>
        <taxon>Unionoidea</taxon>
        <taxon>Unionidae</taxon>
        <taxon>Unioninae</taxon>
        <taxon>Sinanodonta</taxon>
    </lineage>
</organism>
<evidence type="ECO:0000256" key="2">
    <source>
        <dbReference type="SAM" id="MobiDB-lite"/>
    </source>
</evidence>
<accession>A0ABD3XBV1</accession>
<evidence type="ECO:0000256" key="1">
    <source>
        <dbReference type="SAM" id="Coils"/>
    </source>
</evidence>
<feature type="transmembrane region" description="Helical" evidence="3">
    <location>
        <begin position="299"/>
        <end position="323"/>
    </location>
</feature>
<feature type="compositionally biased region" description="Polar residues" evidence="2">
    <location>
        <begin position="485"/>
        <end position="522"/>
    </location>
</feature>
<feature type="region of interest" description="Disordered" evidence="2">
    <location>
        <begin position="477"/>
        <end position="539"/>
    </location>
</feature>
<dbReference type="CDD" id="cd22823">
    <property type="entry name" value="Gal_Rha_Lectin"/>
    <property type="match status" value="1"/>
</dbReference>
<keyword evidence="3" id="KW-1133">Transmembrane helix</keyword>
<feature type="non-terminal residue" evidence="4">
    <location>
        <position position="1"/>
    </location>
</feature>
<comment type="caution">
    <text evidence="4">The sequence shown here is derived from an EMBL/GenBank/DDBJ whole genome shotgun (WGS) entry which is preliminary data.</text>
</comment>
<evidence type="ECO:0000313" key="4">
    <source>
        <dbReference type="EMBL" id="KAL3883742.1"/>
    </source>
</evidence>
<evidence type="ECO:0000313" key="5">
    <source>
        <dbReference type="Proteomes" id="UP001634394"/>
    </source>
</evidence>